<evidence type="ECO:0000313" key="1">
    <source>
        <dbReference type="EMBL" id="MDA3614591.1"/>
    </source>
</evidence>
<accession>A0ABT4UIC6</accession>
<comment type="caution">
    <text evidence="1">The sequence shown here is derived from an EMBL/GenBank/DDBJ whole genome shotgun (WGS) entry which is preliminary data.</text>
</comment>
<evidence type="ECO:0008006" key="3">
    <source>
        <dbReference type="Google" id="ProtNLM"/>
    </source>
</evidence>
<name>A0ABT4UIC6_9BACT</name>
<sequence length="49" mass="5277">MEQNSGEYVTPQYAGLKPGMINTSNSPNKKSVSICNGVDGFSCISLVFY</sequence>
<keyword evidence="2" id="KW-1185">Reference proteome</keyword>
<gene>
    <name evidence="1" type="ORF">O3P16_07210</name>
</gene>
<evidence type="ECO:0000313" key="2">
    <source>
        <dbReference type="Proteomes" id="UP001210231"/>
    </source>
</evidence>
<proteinExistence type="predicted"/>
<organism evidence="1 2">
    <name type="scientific">Polluticaenibacter yanchengensis</name>
    <dbReference type="NCBI Taxonomy" id="3014562"/>
    <lineage>
        <taxon>Bacteria</taxon>
        <taxon>Pseudomonadati</taxon>
        <taxon>Bacteroidota</taxon>
        <taxon>Chitinophagia</taxon>
        <taxon>Chitinophagales</taxon>
        <taxon>Chitinophagaceae</taxon>
        <taxon>Polluticaenibacter</taxon>
    </lineage>
</organism>
<reference evidence="1 2" key="1">
    <citation type="submission" date="2022-12" db="EMBL/GenBank/DDBJ databases">
        <title>Chitinophagaceae gen. sp. nov., a new member of the family Chitinophagaceae, isolated from soil in a chemical factory.</title>
        <authorList>
            <person name="Ke Z."/>
        </authorList>
    </citation>
    <scope>NUCLEOTIDE SEQUENCE [LARGE SCALE GENOMIC DNA]</scope>
    <source>
        <strain evidence="1 2">LY-5</strain>
    </source>
</reference>
<dbReference type="RefSeq" id="WP_407030916.1">
    <property type="nucleotide sequence ID" value="NZ_JAQGEF010000006.1"/>
</dbReference>
<dbReference type="Proteomes" id="UP001210231">
    <property type="component" value="Unassembled WGS sequence"/>
</dbReference>
<protein>
    <recommendedName>
        <fullName evidence="3">Lasso RiPP family leader peptide-containing protein</fullName>
    </recommendedName>
</protein>
<dbReference type="EMBL" id="JAQGEF010000006">
    <property type="protein sequence ID" value="MDA3614591.1"/>
    <property type="molecule type" value="Genomic_DNA"/>
</dbReference>